<dbReference type="SUPFAM" id="SSF48008">
    <property type="entry name" value="GntR ligand-binding domain-like"/>
    <property type="match status" value="1"/>
</dbReference>
<protein>
    <submittedName>
        <fullName evidence="5">GntR family transcriptional regulator</fullName>
    </submittedName>
</protein>
<dbReference type="CDD" id="cd07377">
    <property type="entry name" value="WHTH_GntR"/>
    <property type="match status" value="1"/>
</dbReference>
<dbReference type="InterPro" id="IPR036388">
    <property type="entry name" value="WH-like_DNA-bd_sf"/>
</dbReference>
<dbReference type="RefSeq" id="WP_113696803.1">
    <property type="nucleotide sequence ID" value="NZ_CP015163.1"/>
</dbReference>
<accession>A0A344LI68</accession>
<dbReference type="EMBL" id="CP015163">
    <property type="protein sequence ID" value="AXB47742.1"/>
    <property type="molecule type" value="Genomic_DNA"/>
</dbReference>
<evidence type="ECO:0000259" key="4">
    <source>
        <dbReference type="PROSITE" id="PS50949"/>
    </source>
</evidence>
<reference evidence="5 6" key="1">
    <citation type="submission" date="2016-04" db="EMBL/GenBank/DDBJ databases">
        <title>Complete genome sequence and analysis of deep-sea sediment isolate, Amycolatopsis sp. WP1.</title>
        <authorList>
            <person name="Wang H."/>
            <person name="Chen S."/>
            <person name="Wu Q."/>
        </authorList>
    </citation>
    <scope>NUCLEOTIDE SEQUENCE [LARGE SCALE GENOMIC DNA]</scope>
    <source>
        <strain evidence="5 6">WP1</strain>
    </source>
</reference>
<feature type="domain" description="HTH gntR-type" evidence="4">
    <location>
        <begin position="2"/>
        <end position="70"/>
    </location>
</feature>
<keyword evidence="2" id="KW-0238">DNA-binding</keyword>
<dbReference type="Gene3D" id="1.10.10.10">
    <property type="entry name" value="Winged helix-like DNA-binding domain superfamily/Winged helix DNA-binding domain"/>
    <property type="match status" value="1"/>
</dbReference>
<dbReference type="KEGG" id="aab:A4R43_39215"/>
<keyword evidence="3" id="KW-0804">Transcription</keyword>
<dbReference type="SUPFAM" id="SSF46785">
    <property type="entry name" value="Winged helix' DNA-binding domain"/>
    <property type="match status" value="1"/>
</dbReference>
<dbReference type="PANTHER" id="PTHR43537">
    <property type="entry name" value="TRANSCRIPTIONAL REGULATOR, GNTR FAMILY"/>
    <property type="match status" value="1"/>
</dbReference>
<dbReference type="InterPro" id="IPR011711">
    <property type="entry name" value="GntR_C"/>
</dbReference>
<dbReference type="Pfam" id="PF00392">
    <property type="entry name" value="GntR"/>
    <property type="match status" value="1"/>
</dbReference>
<dbReference type="InterPro" id="IPR036390">
    <property type="entry name" value="WH_DNA-bd_sf"/>
</dbReference>
<evidence type="ECO:0000313" key="5">
    <source>
        <dbReference type="EMBL" id="AXB47742.1"/>
    </source>
</evidence>
<dbReference type="PROSITE" id="PS50949">
    <property type="entry name" value="HTH_GNTR"/>
    <property type="match status" value="1"/>
</dbReference>
<proteinExistence type="predicted"/>
<dbReference type="Pfam" id="PF07729">
    <property type="entry name" value="FCD"/>
    <property type="match status" value="1"/>
</dbReference>
<dbReference type="InterPro" id="IPR000524">
    <property type="entry name" value="Tscrpt_reg_HTH_GntR"/>
</dbReference>
<dbReference type="SMART" id="SM00895">
    <property type="entry name" value="FCD"/>
    <property type="match status" value="1"/>
</dbReference>
<gene>
    <name evidence="5" type="ORF">A4R43_39215</name>
</gene>
<dbReference type="OrthoDB" id="7989071at2"/>
<evidence type="ECO:0000256" key="3">
    <source>
        <dbReference type="ARBA" id="ARBA00023163"/>
    </source>
</evidence>
<sequence length="232" mass="25519">MSANQRALRESVKRLIVERGLPPGALLPTELELMRELEVGRNPLREAMKALEAQGIVDIRHGHGTYVGGVSLSGLEAGLAFRGALSVRGDLTDIRELLEVREVLEAGLAGRVLAAGDSVDLTVLESAVQTMEERAEAGEYAPEADWLFHETLYRPLGNNLVLELLRVFWRVFRSLDGDLPRGDEETPALVASWHRDILEALRTRDEAALHTAVEAHFRGIRARVSGSVARFG</sequence>
<dbReference type="PRINTS" id="PR00035">
    <property type="entry name" value="HTHGNTR"/>
</dbReference>
<keyword evidence="6" id="KW-1185">Reference proteome</keyword>
<dbReference type="GO" id="GO:0003700">
    <property type="term" value="F:DNA-binding transcription factor activity"/>
    <property type="evidence" value="ECO:0007669"/>
    <property type="project" value="InterPro"/>
</dbReference>
<dbReference type="SMART" id="SM00345">
    <property type="entry name" value="HTH_GNTR"/>
    <property type="match status" value="1"/>
</dbReference>
<dbReference type="Proteomes" id="UP000250434">
    <property type="component" value="Chromosome"/>
</dbReference>
<dbReference type="Gene3D" id="1.20.120.530">
    <property type="entry name" value="GntR ligand-binding domain-like"/>
    <property type="match status" value="1"/>
</dbReference>
<evidence type="ECO:0000256" key="1">
    <source>
        <dbReference type="ARBA" id="ARBA00023015"/>
    </source>
</evidence>
<dbReference type="PANTHER" id="PTHR43537:SF5">
    <property type="entry name" value="UXU OPERON TRANSCRIPTIONAL REGULATOR"/>
    <property type="match status" value="1"/>
</dbReference>
<evidence type="ECO:0000256" key="2">
    <source>
        <dbReference type="ARBA" id="ARBA00023125"/>
    </source>
</evidence>
<organism evidence="5 6">
    <name type="scientific">Amycolatopsis albispora</name>
    <dbReference type="NCBI Taxonomy" id="1804986"/>
    <lineage>
        <taxon>Bacteria</taxon>
        <taxon>Bacillati</taxon>
        <taxon>Actinomycetota</taxon>
        <taxon>Actinomycetes</taxon>
        <taxon>Pseudonocardiales</taxon>
        <taxon>Pseudonocardiaceae</taxon>
        <taxon>Amycolatopsis</taxon>
    </lineage>
</organism>
<evidence type="ECO:0000313" key="6">
    <source>
        <dbReference type="Proteomes" id="UP000250434"/>
    </source>
</evidence>
<name>A0A344LI68_9PSEU</name>
<dbReference type="GO" id="GO:0003677">
    <property type="term" value="F:DNA binding"/>
    <property type="evidence" value="ECO:0007669"/>
    <property type="project" value="UniProtKB-KW"/>
</dbReference>
<dbReference type="AlphaFoldDB" id="A0A344LI68"/>
<keyword evidence="1" id="KW-0805">Transcription regulation</keyword>
<dbReference type="InterPro" id="IPR008920">
    <property type="entry name" value="TF_FadR/GntR_C"/>
</dbReference>